<dbReference type="PRINTS" id="PR00381">
    <property type="entry name" value="KINESINLIGHT"/>
</dbReference>
<evidence type="ECO:0000256" key="5">
    <source>
        <dbReference type="ARBA" id="ARBA00022737"/>
    </source>
</evidence>
<dbReference type="EMBL" id="CP053540">
    <property type="protein sequence ID" value="WOB43588.1"/>
    <property type="molecule type" value="Genomic_DNA"/>
</dbReference>
<keyword evidence="9" id="KW-0206">Cytoskeleton</keyword>
<dbReference type="PANTHER" id="PTHR45783">
    <property type="entry name" value="KINESIN LIGHT CHAIN"/>
    <property type="match status" value="1"/>
</dbReference>
<dbReference type="PROSITE" id="PS50005">
    <property type="entry name" value="TPR"/>
    <property type="match status" value="5"/>
</dbReference>
<reference evidence="11" key="1">
    <citation type="submission" date="2020-05" db="EMBL/GenBank/DDBJ databases">
        <authorList>
            <person name="Zhu T."/>
            <person name="Keshari N."/>
            <person name="Lu X."/>
        </authorList>
    </citation>
    <scope>NUCLEOTIDE SEQUENCE</scope>
    <source>
        <strain evidence="11">NK1-22</strain>
    </source>
</reference>
<keyword evidence="4" id="KW-0493">Microtubule</keyword>
<dbReference type="GO" id="GO:0005871">
    <property type="term" value="C:kinesin complex"/>
    <property type="evidence" value="ECO:0007669"/>
    <property type="project" value="InterPro"/>
</dbReference>
<keyword evidence="7" id="KW-0175">Coiled coil</keyword>
<dbReference type="InterPro" id="IPR019734">
    <property type="entry name" value="TPR_rpt"/>
</dbReference>
<feature type="repeat" description="TPR" evidence="10">
    <location>
        <begin position="354"/>
        <end position="387"/>
    </location>
</feature>
<dbReference type="InterPro" id="IPR011990">
    <property type="entry name" value="TPR-like_helical_dom_sf"/>
</dbReference>
<comment type="similarity">
    <text evidence="2">Belongs to the kinesin light chain family.</text>
</comment>
<dbReference type="RefSeq" id="WP_316793184.1">
    <property type="nucleotide sequence ID" value="NZ_CP053540.1"/>
</dbReference>
<dbReference type="GO" id="GO:0005737">
    <property type="term" value="C:cytoplasm"/>
    <property type="evidence" value="ECO:0007669"/>
    <property type="project" value="TreeGrafter"/>
</dbReference>
<dbReference type="SMART" id="SM00028">
    <property type="entry name" value="TPR"/>
    <property type="match status" value="7"/>
</dbReference>
<evidence type="ECO:0000256" key="4">
    <source>
        <dbReference type="ARBA" id="ARBA00022701"/>
    </source>
</evidence>
<feature type="repeat" description="TPR" evidence="10">
    <location>
        <begin position="270"/>
        <end position="303"/>
    </location>
</feature>
<comment type="subcellular location">
    <subcellularLocation>
        <location evidence="1">Cytoplasm</location>
        <location evidence="1">Cytoskeleton</location>
    </subcellularLocation>
</comment>
<keyword evidence="3" id="KW-0963">Cytoplasm</keyword>
<protein>
    <submittedName>
        <fullName evidence="11">Tetratricopeptide repeat protein</fullName>
    </submittedName>
</protein>
<accession>A0AA97BPY3</accession>
<evidence type="ECO:0000256" key="1">
    <source>
        <dbReference type="ARBA" id="ARBA00004245"/>
    </source>
</evidence>
<dbReference type="Pfam" id="PF13424">
    <property type="entry name" value="TPR_12"/>
    <property type="match status" value="3"/>
</dbReference>
<gene>
    <name evidence="11" type="ORF">HNI00_10805</name>
</gene>
<feature type="repeat" description="TPR" evidence="10">
    <location>
        <begin position="396"/>
        <end position="429"/>
    </location>
</feature>
<evidence type="ECO:0000256" key="7">
    <source>
        <dbReference type="ARBA" id="ARBA00023054"/>
    </source>
</evidence>
<organism evidence="11">
    <name type="scientific">Thermoleptolyngbya oregonensis NK1-22</name>
    <dbReference type="NCBI Taxonomy" id="2547457"/>
    <lineage>
        <taxon>Bacteria</taxon>
        <taxon>Bacillati</taxon>
        <taxon>Cyanobacteriota</taxon>
        <taxon>Cyanophyceae</taxon>
        <taxon>Oculatellales</taxon>
        <taxon>Oculatellaceae</taxon>
        <taxon>Thermoleptolyngbya</taxon>
    </lineage>
</organism>
<dbReference type="InterPro" id="IPR002151">
    <property type="entry name" value="Kinesin_light"/>
</dbReference>
<evidence type="ECO:0000256" key="3">
    <source>
        <dbReference type="ARBA" id="ARBA00022490"/>
    </source>
</evidence>
<evidence type="ECO:0000256" key="10">
    <source>
        <dbReference type="PROSITE-ProRule" id="PRU00339"/>
    </source>
</evidence>
<feature type="repeat" description="TPR" evidence="10">
    <location>
        <begin position="312"/>
        <end position="345"/>
    </location>
</feature>
<dbReference type="GO" id="GO:0019894">
    <property type="term" value="F:kinesin binding"/>
    <property type="evidence" value="ECO:0007669"/>
    <property type="project" value="TreeGrafter"/>
</dbReference>
<feature type="repeat" description="TPR" evidence="10">
    <location>
        <begin position="438"/>
        <end position="471"/>
    </location>
</feature>
<evidence type="ECO:0000256" key="6">
    <source>
        <dbReference type="ARBA" id="ARBA00022803"/>
    </source>
</evidence>
<proteinExistence type="inferred from homology"/>
<evidence type="ECO:0000256" key="9">
    <source>
        <dbReference type="ARBA" id="ARBA00023212"/>
    </source>
</evidence>
<dbReference type="AlphaFoldDB" id="A0AA97BPY3"/>
<evidence type="ECO:0000313" key="11">
    <source>
        <dbReference type="EMBL" id="WOB43588.1"/>
    </source>
</evidence>
<evidence type="ECO:0000256" key="8">
    <source>
        <dbReference type="ARBA" id="ARBA00023175"/>
    </source>
</evidence>
<keyword evidence="6 10" id="KW-0802">TPR repeat</keyword>
<evidence type="ECO:0000256" key="2">
    <source>
        <dbReference type="ARBA" id="ARBA00009622"/>
    </source>
</evidence>
<dbReference type="PANTHER" id="PTHR45783:SF3">
    <property type="entry name" value="KINESIN LIGHT CHAIN"/>
    <property type="match status" value="1"/>
</dbReference>
<name>A0AA97BPY3_9CYAN</name>
<dbReference type="SUPFAM" id="SSF48452">
    <property type="entry name" value="TPR-like"/>
    <property type="match status" value="2"/>
</dbReference>
<keyword evidence="8" id="KW-0505">Motor protein</keyword>
<keyword evidence="5" id="KW-0677">Repeat</keyword>
<dbReference type="Gene3D" id="1.25.40.10">
    <property type="entry name" value="Tetratricopeptide repeat domain"/>
    <property type="match status" value="2"/>
</dbReference>
<dbReference type="KEGG" id="tog:HNI00_10805"/>
<dbReference type="GO" id="GO:0005874">
    <property type="term" value="C:microtubule"/>
    <property type="evidence" value="ECO:0007669"/>
    <property type="project" value="UniProtKB-KW"/>
</dbReference>
<dbReference type="GO" id="GO:0007018">
    <property type="term" value="P:microtubule-based movement"/>
    <property type="evidence" value="ECO:0007669"/>
    <property type="project" value="TreeGrafter"/>
</dbReference>
<sequence>MTASPAHDLETQNQNAYDDLLTAIEASEGQLSLLISVCDDSQLREALIARYERDLAPEVKAYRLVLDKDEPSLRAAIYTAVQNDEYLKQGGRAVLTLTGAERLSFLSQSDELSEQDRFFGYLQWTREALRDFRFPIVIWVTYQILGHLSRKSPDFWGWRKGVFRFVSRKTITVPARELEPFRTFGLDLPKLDDDALLLLEDLKALLQNVEQQNPADPLLGTLYAQLGRIYAKRLETGEALDYPAELAQAIEYFERAIALQEKNEQFLDLATSLNNLAELYKSMGRYSEAEPLYRRSLAIIEAQLGADHPSTATSLNNLAELYRAMGRYSEAEPLYRRSLAIIEAQLGADHPSTATSLNNLAELYRAMGRYSEAEPLYGRSLAIREAQLGADHPDTATSLNNLAGLYESMGRYSEAEPLYGRSLAIREAQLGADHPDTARSLNNLAGLYRAMGRYSEAEPLYGRSLAIHEAKLGKDHPHTAISLNGLALLYESMGRYSEAEPLYLRALSIVVSQLGQDHPTTQTVRKNFEGLLLAAVQAGRAGELSAHPLTQELLAQLQAERNAG</sequence>